<protein>
    <submittedName>
        <fullName evidence="1">Uncharacterized protein</fullName>
    </submittedName>
</protein>
<reference evidence="1" key="2">
    <citation type="submission" date="2015-07" db="EMBL/GenBank/DDBJ databases">
        <authorList>
            <person name="Noorani M."/>
        </authorList>
    </citation>
    <scope>NUCLEOTIDE SEQUENCE</scope>
    <source>
        <strain evidence="1">Yugu1</strain>
    </source>
</reference>
<dbReference type="AlphaFoldDB" id="A0A368PLJ2"/>
<organism evidence="1">
    <name type="scientific">Setaria italica</name>
    <name type="common">Foxtail millet</name>
    <name type="synonym">Panicum italicum</name>
    <dbReference type="NCBI Taxonomy" id="4555"/>
    <lineage>
        <taxon>Eukaryota</taxon>
        <taxon>Viridiplantae</taxon>
        <taxon>Streptophyta</taxon>
        <taxon>Embryophyta</taxon>
        <taxon>Tracheophyta</taxon>
        <taxon>Spermatophyta</taxon>
        <taxon>Magnoliopsida</taxon>
        <taxon>Liliopsida</taxon>
        <taxon>Poales</taxon>
        <taxon>Poaceae</taxon>
        <taxon>PACMAD clade</taxon>
        <taxon>Panicoideae</taxon>
        <taxon>Panicodae</taxon>
        <taxon>Paniceae</taxon>
        <taxon>Cenchrinae</taxon>
        <taxon>Setaria</taxon>
    </lineage>
</organism>
<dbReference type="EMBL" id="CM003528">
    <property type="protein sequence ID" value="RCV06298.1"/>
    <property type="molecule type" value="Genomic_DNA"/>
</dbReference>
<reference evidence="1" key="1">
    <citation type="journal article" date="2012" name="Nat. Biotechnol.">
        <title>Reference genome sequence of the model plant Setaria.</title>
        <authorList>
            <person name="Bennetzen J.L."/>
            <person name="Schmutz J."/>
            <person name="Wang H."/>
            <person name="Percifield R."/>
            <person name="Hawkins J."/>
            <person name="Pontaroli A.C."/>
            <person name="Estep M."/>
            <person name="Feng L."/>
            <person name="Vaughn J.N."/>
            <person name="Grimwood J."/>
            <person name="Jenkins J."/>
            <person name="Barry K."/>
            <person name="Lindquist E."/>
            <person name="Hellsten U."/>
            <person name="Deshpande S."/>
            <person name="Wang X."/>
            <person name="Wu X."/>
            <person name="Mitros T."/>
            <person name="Triplett J."/>
            <person name="Yang X."/>
            <person name="Ye C.Y."/>
            <person name="Mauro-Herrera M."/>
            <person name="Wang L."/>
            <person name="Li P."/>
            <person name="Sharma M."/>
            <person name="Sharma R."/>
            <person name="Ronald P.C."/>
            <person name="Panaud O."/>
            <person name="Kellogg E.A."/>
            <person name="Brutnell T.P."/>
            <person name="Doust A.N."/>
            <person name="Tuskan G.A."/>
            <person name="Rokhsar D."/>
            <person name="Devos K.M."/>
        </authorList>
    </citation>
    <scope>NUCLEOTIDE SEQUENCE [LARGE SCALE GENOMIC DNA]</scope>
    <source>
        <strain evidence="1">Yugu1</strain>
    </source>
</reference>
<gene>
    <name evidence="1" type="ORF">SETIT_1G151800v2</name>
</gene>
<accession>A0A368PLJ2</accession>
<name>A0A368PLJ2_SETIT</name>
<proteinExistence type="predicted"/>
<evidence type="ECO:0000313" key="1">
    <source>
        <dbReference type="EMBL" id="RCV06298.1"/>
    </source>
</evidence>
<sequence length="208" mass="22871">MYSRPHGTSPGRSQQGGRCAVDPLASRQLLPQSRPIEAGKVAARPIGAGHHPYLPGFVGGGAAWWSIEAKELAQAPAWRRRSKEAADLRMAPDHVGDAVRQDKDKVRAWAGAWRSRLGENGMREGSFFLLAEGRDFQVSFGAVPVQGNSTREEENIWAPSKSGAKCSNLIVNYSVSQFQCEFRRKPTGYNLFVPLCSHGTDIKVTWHT</sequence>